<dbReference type="GO" id="GO:0034417">
    <property type="term" value="F:bisphosphoglycerate 3-phosphatase activity"/>
    <property type="evidence" value="ECO:0007669"/>
    <property type="project" value="UniProtKB-EC"/>
</dbReference>
<organism evidence="14 15">
    <name type="scientific">Phytophthora fragariae</name>
    <dbReference type="NCBI Taxonomy" id="53985"/>
    <lineage>
        <taxon>Eukaryota</taxon>
        <taxon>Sar</taxon>
        <taxon>Stramenopiles</taxon>
        <taxon>Oomycota</taxon>
        <taxon>Peronosporomycetes</taxon>
        <taxon>Peronosporales</taxon>
        <taxon>Peronosporaceae</taxon>
        <taxon>Phytophthora</taxon>
    </lineage>
</organism>
<reference evidence="14 15" key="1">
    <citation type="submission" date="2018-09" db="EMBL/GenBank/DDBJ databases">
        <title>Genomic investigation of the strawberry pathogen Phytophthora fragariae indicates pathogenicity is determined by transcriptional variation in three key races.</title>
        <authorList>
            <person name="Adams T.M."/>
            <person name="Armitage A.D."/>
            <person name="Sobczyk M.K."/>
            <person name="Bates H.J."/>
            <person name="Dunwell J.M."/>
            <person name="Nellist C.F."/>
            <person name="Harrison R.J."/>
        </authorList>
    </citation>
    <scope>NUCLEOTIDE SEQUENCE [LARGE SCALE GENOMIC DNA]</scope>
    <source>
        <strain evidence="14 15">NOV-77</strain>
    </source>
</reference>
<dbReference type="EMBL" id="QXFY01000470">
    <property type="protein sequence ID" value="KAE9343397.1"/>
    <property type="molecule type" value="Genomic_DNA"/>
</dbReference>
<dbReference type="SUPFAM" id="SSF53254">
    <property type="entry name" value="Phosphoglycerate mutase-like"/>
    <property type="match status" value="1"/>
</dbReference>
<dbReference type="GO" id="GO:0052745">
    <property type="term" value="F:inositol phosphate phosphatase activity"/>
    <property type="evidence" value="ECO:0007669"/>
    <property type="project" value="TreeGrafter"/>
</dbReference>
<dbReference type="PANTHER" id="PTHR20963:SF8">
    <property type="entry name" value="MULTIPLE INOSITOL POLYPHOSPHATE PHOSPHATASE 1"/>
    <property type="match status" value="1"/>
</dbReference>
<dbReference type="PANTHER" id="PTHR20963">
    <property type="entry name" value="MULTIPLE INOSITOL POLYPHOSPHATE PHOSPHATASE-RELATED"/>
    <property type="match status" value="1"/>
</dbReference>
<dbReference type="EC" id="3.1.3.62" evidence="4"/>
<name>A0A6G0RW02_9STRA</name>
<comment type="caution">
    <text evidence="14">The sequence shown here is derived from an EMBL/GenBank/DDBJ whole genome shotgun (WGS) entry which is preliminary data.</text>
</comment>
<dbReference type="InterPro" id="IPR033379">
    <property type="entry name" value="Acid_Pase_AS"/>
</dbReference>
<dbReference type="InterPro" id="IPR000560">
    <property type="entry name" value="His_Pase_clade-2"/>
</dbReference>
<dbReference type="AlphaFoldDB" id="A0A6G0RW02"/>
<dbReference type="Pfam" id="PF00328">
    <property type="entry name" value="His_Phos_2"/>
    <property type="match status" value="1"/>
</dbReference>
<comment type="catalytic activity">
    <reaction evidence="12">
        <text>1D-myo-inositol hexakisphosphate + H2O = 1D-myo-inositol 1,2,4,5,6-pentakisphosphate + phosphate</text>
        <dbReference type="Rhea" id="RHEA:16989"/>
        <dbReference type="ChEBI" id="CHEBI:15377"/>
        <dbReference type="ChEBI" id="CHEBI:43474"/>
        <dbReference type="ChEBI" id="CHEBI:57798"/>
        <dbReference type="ChEBI" id="CHEBI:58130"/>
        <dbReference type="EC" id="3.1.3.62"/>
    </reaction>
    <physiologicalReaction direction="left-to-right" evidence="12">
        <dbReference type="Rhea" id="RHEA:16990"/>
    </physiologicalReaction>
</comment>
<keyword evidence="8" id="KW-0472">Membrane</keyword>
<protein>
    <recommendedName>
        <fullName evidence="5">Multiple inositol polyphosphate phosphatase 1</fullName>
        <ecNumber evidence="4">3.1.3.62</ecNumber>
        <ecNumber evidence="3">3.1.3.80</ecNumber>
    </recommendedName>
    <alternativeName>
        <fullName evidence="9">2,3-bisphosphoglycerate 3-phosphatase</fullName>
    </alternativeName>
</protein>
<evidence type="ECO:0000256" key="6">
    <source>
        <dbReference type="ARBA" id="ARBA00022729"/>
    </source>
</evidence>
<proteinExistence type="inferred from homology"/>
<evidence type="ECO:0000256" key="12">
    <source>
        <dbReference type="ARBA" id="ARBA00043691"/>
    </source>
</evidence>
<evidence type="ECO:0000256" key="10">
    <source>
        <dbReference type="ARBA" id="ARBA00043668"/>
    </source>
</evidence>
<comment type="subcellular location">
    <subcellularLocation>
        <location evidence="1">Membrane</location>
    </subcellularLocation>
</comment>
<dbReference type="EC" id="3.1.3.80" evidence="3"/>
<evidence type="ECO:0000256" key="7">
    <source>
        <dbReference type="ARBA" id="ARBA00022801"/>
    </source>
</evidence>
<evidence type="ECO:0000313" key="14">
    <source>
        <dbReference type="EMBL" id="KAE9343397.1"/>
    </source>
</evidence>
<gene>
    <name evidence="14" type="ORF">PF008_g9694</name>
</gene>
<dbReference type="InterPro" id="IPR029033">
    <property type="entry name" value="His_PPase_superfam"/>
</dbReference>
<evidence type="ECO:0000256" key="8">
    <source>
        <dbReference type="ARBA" id="ARBA00023136"/>
    </source>
</evidence>
<evidence type="ECO:0000256" key="13">
    <source>
        <dbReference type="ARBA" id="ARBA00043832"/>
    </source>
</evidence>
<sequence>MTMYWDQRGATSELLLSNARVTGVQASDLELLQIQQVSRHGSRFPTDNTMREIAELVYRLQANYSSVLPQWLQEYSLPYNLTVAGVLSSTGVDELAAYGKRTRTSVGSAIPTAYNEKQFVLAHTFKARLRAHFSTILTTFATSNTPRERYRHPPRSASPTQANAVFHTCQDPFIRFYDICDRYLSEVKHYPNASAELKAYGQSSQMNASLAHLKTQLNLPDSADLSVVDVRAAFAACAFDIMVYGVTNQWCSLMDQTFLNRLDYAEDLEAFYEQGAGYKINYEMAAVLLQVDFILVRIRN</sequence>
<dbReference type="Proteomes" id="UP000486351">
    <property type="component" value="Unassembled WGS sequence"/>
</dbReference>
<keyword evidence="6" id="KW-0732">Signal</keyword>
<comment type="catalytic activity">
    <reaction evidence="13">
        <text>(2R)-2,3-bisphosphoglycerate + H2O = (2R)-2-phosphoglycerate + phosphate</text>
        <dbReference type="Rhea" id="RHEA:27381"/>
        <dbReference type="ChEBI" id="CHEBI:15377"/>
        <dbReference type="ChEBI" id="CHEBI:43474"/>
        <dbReference type="ChEBI" id="CHEBI:58248"/>
        <dbReference type="ChEBI" id="CHEBI:58289"/>
        <dbReference type="EC" id="3.1.3.80"/>
    </reaction>
    <physiologicalReaction direction="left-to-right" evidence="13">
        <dbReference type="Rhea" id="RHEA:27382"/>
    </physiologicalReaction>
</comment>
<comment type="catalytic activity">
    <reaction evidence="10">
        <text>1D-myo-inositol 1,2,5,6-tetrakisphosphate + H2O = 1D-myo-inositol 1,2,6-trisphosphate + phosphate</text>
        <dbReference type="Rhea" id="RHEA:77119"/>
        <dbReference type="ChEBI" id="CHEBI:15377"/>
        <dbReference type="ChEBI" id="CHEBI:43474"/>
        <dbReference type="ChEBI" id="CHEBI:195535"/>
        <dbReference type="ChEBI" id="CHEBI:195537"/>
        <dbReference type="EC" id="3.1.3.62"/>
    </reaction>
    <physiologicalReaction direction="left-to-right" evidence="10">
        <dbReference type="Rhea" id="RHEA:77120"/>
    </physiologicalReaction>
</comment>
<dbReference type="Gene3D" id="3.40.50.1240">
    <property type="entry name" value="Phosphoglycerate mutase-like"/>
    <property type="match status" value="1"/>
</dbReference>
<evidence type="ECO:0000256" key="3">
    <source>
        <dbReference type="ARBA" id="ARBA00012976"/>
    </source>
</evidence>
<dbReference type="GO" id="GO:0003993">
    <property type="term" value="F:acid phosphatase activity"/>
    <property type="evidence" value="ECO:0007669"/>
    <property type="project" value="TreeGrafter"/>
</dbReference>
<evidence type="ECO:0000256" key="11">
    <source>
        <dbReference type="ARBA" id="ARBA00043671"/>
    </source>
</evidence>
<evidence type="ECO:0000256" key="4">
    <source>
        <dbReference type="ARBA" id="ARBA00013040"/>
    </source>
</evidence>
<keyword evidence="7" id="KW-0378">Hydrolase</keyword>
<accession>A0A6G0RW02</accession>
<evidence type="ECO:0000313" key="15">
    <source>
        <dbReference type="Proteomes" id="UP000486351"/>
    </source>
</evidence>
<evidence type="ECO:0000256" key="1">
    <source>
        <dbReference type="ARBA" id="ARBA00004370"/>
    </source>
</evidence>
<dbReference type="PROSITE" id="PS00616">
    <property type="entry name" value="HIS_ACID_PHOSPHAT_1"/>
    <property type="match status" value="1"/>
</dbReference>
<comment type="similarity">
    <text evidence="2">Belongs to the histidine acid phosphatase family. MINPP1 subfamily.</text>
</comment>
<evidence type="ECO:0000256" key="2">
    <source>
        <dbReference type="ARBA" id="ARBA00008422"/>
    </source>
</evidence>
<comment type="catalytic activity">
    <reaction evidence="11">
        <text>1D-myo-inositol 1,2,4,5,6-pentakisphosphate + H2O = 1D-myo-inositol 1,2,5,6-tetrakisphosphate + phosphate</text>
        <dbReference type="Rhea" id="RHEA:77115"/>
        <dbReference type="ChEBI" id="CHEBI:15377"/>
        <dbReference type="ChEBI" id="CHEBI:43474"/>
        <dbReference type="ChEBI" id="CHEBI:57798"/>
        <dbReference type="ChEBI" id="CHEBI:195535"/>
        <dbReference type="EC" id="3.1.3.62"/>
    </reaction>
    <physiologicalReaction direction="left-to-right" evidence="11">
        <dbReference type="Rhea" id="RHEA:77116"/>
    </physiologicalReaction>
</comment>
<evidence type="ECO:0000256" key="5">
    <source>
        <dbReference type="ARBA" id="ARBA00018097"/>
    </source>
</evidence>
<dbReference type="GO" id="GO:0016020">
    <property type="term" value="C:membrane"/>
    <property type="evidence" value="ECO:0007669"/>
    <property type="project" value="UniProtKB-SubCell"/>
</dbReference>
<evidence type="ECO:0000256" key="9">
    <source>
        <dbReference type="ARBA" id="ARBA00031642"/>
    </source>
</evidence>